<keyword evidence="3 5" id="KW-0949">S-adenosyl-L-methionine</keyword>
<dbReference type="HAMAP" id="MF_00113">
    <property type="entry name" value="QueA"/>
    <property type="match status" value="1"/>
</dbReference>
<sequence>MNLSDFNFDLPEELIAQTPVPNREESRLMVVDRESGLIEHHRFPAFLQYLEDCPLVVMNDTRVLPARLIGKYTDTGKAVELVLVQETNQATWQALVKGLAKIKQGQEFEFGTPEYPLKAIFHGIHEGLGIFRFETSGDLLTVLEKVGLPPLPPYIKRKERNPEQDRLDRERYQTVFATAPGAIAAPTAGLHFSTELLEKVRSRSKTVSLTLHVGVGTFQPIRTEVVEDHEMHKEYYRVPVDTLNAVREAKESGSKVLGVGTTTTRVLESLDMEGLPNRTASGWTNRFIYPGQSFKVVDRLLTNFHLPRSTLYLLVCAFGGKELMDRAYQEAIDQRYRFFSYGDAMLIM</sequence>
<dbReference type="EMBL" id="CP048685">
    <property type="protein sequence ID" value="QPJ63238.1"/>
    <property type="molecule type" value="Genomic_DNA"/>
</dbReference>
<dbReference type="GO" id="GO:0051075">
    <property type="term" value="F:S-adenosylmethionine:tRNA ribosyltransferase-isomerase activity"/>
    <property type="evidence" value="ECO:0007669"/>
    <property type="project" value="UniProtKB-EC"/>
</dbReference>
<organism evidence="6 7">
    <name type="scientific">Candidatus Nitronauta litoralis</name>
    <dbReference type="NCBI Taxonomy" id="2705533"/>
    <lineage>
        <taxon>Bacteria</taxon>
        <taxon>Pseudomonadati</taxon>
        <taxon>Nitrospinota/Tectimicrobiota group</taxon>
        <taxon>Nitrospinota</taxon>
        <taxon>Nitrospinia</taxon>
        <taxon>Nitrospinales</taxon>
        <taxon>Nitrospinaceae</taxon>
        <taxon>Candidatus Nitronauta</taxon>
    </lineage>
</organism>
<comment type="similarity">
    <text evidence="5">Belongs to the QueA family.</text>
</comment>
<dbReference type="AlphaFoldDB" id="A0A7T0BYH4"/>
<accession>A0A7T0BYH4</accession>
<comment type="subcellular location">
    <subcellularLocation>
        <location evidence="5">Cytoplasm</location>
    </subcellularLocation>
</comment>
<dbReference type="FunFam" id="2.40.10.240:FF:000002">
    <property type="entry name" value="S-adenosylmethionine:tRNA ribosyltransferase-isomerase"/>
    <property type="match status" value="1"/>
</dbReference>
<dbReference type="Pfam" id="PF02547">
    <property type="entry name" value="Queuosine_synth"/>
    <property type="match status" value="1"/>
</dbReference>
<dbReference type="KEGG" id="nli:G3M70_15695"/>
<dbReference type="GO" id="GO:0008616">
    <property type="term" value="P:tRNA queuosine(34) biosynthetic process"/>
    <property type="evidence" value="ECO:0007669"/>
    <property type="project" value="UniProtKB-UniRule"/>
</dbReference>
<evidence type="ECO:0000256" key="2">
    <source>
        <dbReference type="ARBA" id="ARBA00022679"/>
    </source>
</evidence>
<comment type="catalytic activity">
    <reaction evidence="5">
        <text>7-aminomethyl-7-carbaguanosine(34) in tRNA + S-adenosyl-L-methionine = epoxyqueuosine(34) in tRNA + adenine + L-methionine + 2 H(+)</text>
        <dbReference type="Rhea" id="RHEA:32155"/>
        <dbReference type="Rhea" id="RHEA-COMP:10342"/>
        <dbReference type="Rhea" id="RHEA-COMP:18582"/>
        <dbReference type="ChEBI" id="CHEBI:15378"/>
        <dbReference type="ChEBI" id="CHEBI:16708"/>
        <dbReference type="ChEBI" id="CHEBI:57844"/>
        <dbReference type="ChEBI" id="CHEBI:59789"/>
        <dbReference type="ChEBI" id="CHEBI:82833"/>
        <dbReference type="ChEBI" id="CHEBI:194443"/>
        <dbReference type="EC" id="2.4.99.17"/>
    </reaction>
</comment>
<name>A0A7T0BYH4_9BACT</name>
<keyword evidence="6" id="KW-0413">Isomerase</keyword>
<comment type="subunit">
    <text evidence="5">Monomer.</text>
</comment>
<dbReference type="EC" id="2.4.99.17" evidence="5"/>
<evidence type="ECO:0000313" key="7">
    <source>
        <dbReference type="Proteomes" id="UP000594688"/>
    </source>
</evidence>
<evidence type="ECO:0000313" key="6">
    <source>
        <dbReference type="EMBL" id="QPJ63238.1"/>
    </source>
</evidence>
<keyword evidence="6" id="KW-0328">Glycosyltransferase</keyword>
<dbReference type="PANTHER" id="PTHR30307">
    <property type="entry name" value="S-ADENOSYLMETHIONINE:TRNA RIBOSYLTRANSFERASE-ISOMERASE"/>
    <property type="match status" value="1"/>
</dbReference>
<dbReference type="InterPro" id="IPR036100">
    <property type="entry name" value="QueA_sf"/>
</dbReference>
<evidence type="ECO:0000256" key="4">
    <source>
        <dbReference type="ARBA" id="ARBA00022785"/>
    </source>
</evidence>
<dbReference type="PANTHER" id="PTHR30307:SF0">
    <property type="entry name" value="S-ADENOSYLMETHIONINE:TRNA RIBOSYLTRANSFERASE-ISOMERASE"/>
    <property type="match status" value="1"/>
</dbReference>
<keyword evidence="2 5" id="KW-0808">Transferase</keyword>
<dbReference type="InterPro" id="IPR042119">
    <property type="entry name" value="QueA_dom2"/>
</dbReference>
<evidence type="ECO:0000256" key="5">
    <source>
        <dbReference type="HAMAP-Rule" id="MF_00113"/>
    </source>
</evidence>
<dbReference type="Gene3D" id="3.40.1780.10">
    <property type="entry name" value="QueA-like"/>
    <property type="match status" value="1"/>
</dbReference>
<dbReference type="SUPFAM" id="SSF111337">
    <property type="entry name" value="QueA-like"/>
    <property type="match status" value="1"/>
</dbReference>
<keyword evidence="1 5" id="KW-0963">Cytoplasm</keyword>
<comment type="pathway">
    <text evidence="5">tRNA modification; tRNA-queuosine biosynthesis.</text>
</comment>
<evidence type="ECO:0000256" key="3">
    <source>
        <dbReference type="ARBA" id="ARBA00022691"/>
    </source>
</evidence>
<dbReference type="InterPro" id="IPR042118">
    <property type="entry name" value="QueA_dom1"/>
</dbReference>
<dbReference type="UniPathway" id="UPA00392"/>
<dbReference type="InterPro" id="IPR003699">
    <property type="entry name" value="QueA"/>
</dbReference>
<gene>
    <name evidence="5 6" type="primary">queA</name>
    <name evidence="6" type="ORF">G3M70_15695</name>
</gene>
<dbReference type="Proteomes" id="UP000594688">
    <property type="component" value="Chromosome"/>
</dbReference>
<keyword evidence="4 5" id="KW-0671">Queuosine biosynthesis</keyword>
<proteinExistence type="inferred from homology"/>
<dbReference type="NCBIfam" id="NF001140">
    <property type="entry name" value="PRK00147.1"/>
    <property type="match status" value="1"/>
</dbReference>
<protein>
    <recommendedName>
        <fullName evidence="5">S-adenosylmethionine:tRNA ribosyltransferase-isomerase</fullName>
        <ecNumber evidence="5">2.4.99.17</ecNumber>
    </recommendedName>
    <alternativeName>
        <fullName evidence="5">Queuosine biosynthesis protein QueA</fullName>
    </alternativeName>
</protein>
<dbReference type="GO" id="GO:0005737">
    <property type="term" value="C:cytoplasm"/>
    <property type="evidence" value="ECO:0007669"/>
    <property type="project" value="UniProtKB-SubCell"/>
</dbReference>
<dbReference type="NCBIfam" id="TIGR00113">
    <property type="entry name" value="queA"/>
    <property type="match status" value="1"/>
</dbReference>
<comment type="function">
    <text evidence="5">Transfers and isomerizes the ribose moiety from AdoMet to the 7-aminomethyl group of 7-deazaguanine (preQ1-tRNA) to give epoxyqueuosine (oQ-tRNA).</text>
</comment>
<dbReference type="Gene3D" id="2.40.10.240">
    <property type="entry name" value="QueA-like"/>
    <property type="match status" value="1"/>
</dbReference>
<reference evidence="6 7" key="1">
    <citation type="submission" date="2020-02" db="EMBL/GenBank/DDBJ databases">
        <title>Genomic and physiological characterization of two novel Nitrospinaceae genera.</title>
        <authorList>
            <person name="Mueller A.J."/>
            <person name="Jung M.-Y."/>
            <person name="Strachan C.R."/>
            <person name="Herbold C.W."/>
            <person name="Kirkegaard R.H."/>
            <person name="Daims H."/>
        </authorList>
    </citation>
    <scope>NUCLEOTIDE SEQUENCE [LARGE SCALE GENOMIC DNA]</scope>
    <source>
        <strain evidence="6">EB</strain>
    </source>
</reference>
<evidence type="ECO:0000256" key="1">
    <source>
        <dbReference type="ARBA" id="ARBA00022490"/>
    </source>
</evidence>